<proteinExistence type="predicted"/>
<comment type="caution">
    <text evidence="3">The sequence shown here is derived from an EMBL/GenBank/DDBJ whole genome shotgun (WGS) entry which is preliminary data.</text>
</comment>
<dbReference type="OrthoDB" id="7962197at2759"/>
<dbReference type="InterPro" id="IPR018378">
    <property type="entry name" value="C-type_lectin_CS"/>
</dbReference>
<dbReference type="InterPro" id="IPR001304">
    <property type="entry name" value="C-type_lectin-like"/>
</dbReference>
<dbReference type="AlphaFoldDB" id="A0A834I9K6"/>
<organism evidence="3 4">
    <name type="scientific">Rhynchophorus ferrugineus</name>
    <name type="common">Red palm weevil</name>
    <name type="synonym">Curculio ferrugineus</name>
    <dbReference type="NCBI Taxonomy" id="354439"/>
    <lineage>
        <taxon>Eukaryota</taxon>
        <taxon>Metazoa</taxon>
        <taxon>Ecdysozoa</taxon>
        <taxon>Arthropoda</taxon>
        <taxon>Hexapoda</taxon>
        <taxon>Insecta</taxon>
        <taxon>Pterygota</taxon>
        <taxon>Neoptera</taxon>
        <taxon>Endopterygota</taxon>
        <taxon>Coleoptera</taxon>
        <taxon>Polyphaga</taxon>
        <taxon>Cucujiformia</taxon>
        <taxon>Curculionidae</taxon>
        <taxon>Dryophthorinae</taxon>
        <taxon>Rhynchophorus</taxon>
    </lineage>
</organism>
<reference evidence="3" key="1">
    <citation type="submission" date="2020-08" db="EMBL/GenBank/DDBJ databases">
        <title>Genome sequencing and assembly of the red palm weevil Rhynchophorus ferrugineus.</title>
        <authorList>
            <person name="Dias G.B."/>
            <person name="Bergman C.M."/>
            <person name="Manee M."/>
        </authorList>
    </citation>
    <scope>NUCLEOTIDE SEQUENCE</scope>
    <source>
        <strain evidence="3">AA-2017</strain>
        <tissue evidence="3">Whole larva</tissue>
    </source>
</reference>
<dbReference type="SUPFAM" id="SSF56436">
    <property type="entry name" value="C-type lectin-like"/>
    <property type="match status" value="1"/>
</dbReference>
<evidence type="ECO:0000313" key="4">
    <source>
        <dbReference type="Proteomes" id="UP000625711"/>
    </source>
</evidence>
<dbReference type="Gene3D" id="3.10.100.10">
    <property type="entry name" value="Mannose-Binding Protein A, subunit A"/>
    <property type="match status" value="1"/>
</dbReference>
<dbReference type="PROSITE" id="PS00615">
    <property type="entry name" value="C_TYPE_LECTIN_1"/>
    <property type="match status" value="1"/>
</dbReference>
<keyword evidence="4" id="KW-1185">Reference proteome</keyword>
<name>A0A834I9K6_RHYFE</name>
<dbReference type="PROSITE" id="PS50041">
    <property type="entry name" value="C_TYPE_LECTIN_2"/>
    <property type="match status" value="1"/>
</dbReference>
<protein>
    <recommendedName>
        <fullName evidence="2">C-type lectin domain-containing protein</fullName>
    </recommendedName>
</protein>
<dbReference type="Proteomes" id="UP000625711">
    <property type="component" value="Unassembled WGS sequence"/>
</dbReference>
<accession>A0A834I9K6</accession>
<dbReference type="InterPro" id="IPR016186">
    <property type="entry name" value="C-type_lectin-like/link_sf"/>
</dbReference>
<dbReference type="InterPro" id="IPR016187">
    <property type="entry name" value="CTDL_fold"/>
</dbReference>
<evidence type="ECO:0000256" key="1">
    <source>
        <dbReference type="ARBA" id="ARBA00023157"/>
    </source>
</evidence>
<dbReference type="CDD" id="cd00037">
    <property type="entry name" value="CLECT"/>
    <property type="match status" value="1"/>
</dbReference>
<sequence>MNTIEIMLASIFVYADGYLRCHQYGLDPAEVLSESDEIELEEALKSLKETSVDPFEGFWMFAIIYKLGNKTESFWLNSKLPLFYSKFSVGQPNGSGYNCLQIYRPNTGLLAWNDIPCDAKIRFICQRKQSYRDNMCSDE</sequence>
<gene>
    <name evidence="3" type="ORF">GWI33_012267</name>
</gene>
<keyword evidence="1" id="KW-1015">Disulfide bond</keyword>
<feature type="domain" description="C-type lectin" evidence="2">
    <location>
        <begin position="14"/>
        <end position="126"/>
    </location>
</feature>
<evidence type="ECO:0000259" key="2">
    <source>
        <dbReference type="PROSITE" id="PS50041"/>
    </source>
</evidence>
<evidence type="ECO:0000313" key="3">
    <source>
        <dbReference type="EMBL" id="KAF7275017.1"/>
    </source>
</evidence>
<dbReference type="EMBL" id="JAACXV010011599">
    <property type="protein sequence ID" value="KAF7275017.1"/>
    <property type="molecule type" value="Genomic_DNA"/>
</dbReference>